<dbReference type="EMBL" id="CAKOGP040000335">
    <property type="protein sequence ID" value="CAJ1934543.1"/>
    <property type="molecule type" value="Genomic_DNA"/>
</dbReference>
<dbReference type="AlphaFoldDB" id="A0AAD2CM12"/>
<evidence type="ECO:0000313" key="3">
    <source>
        <dbReference type="EMBL" id="CAJ1934543.1"/>
    </source>
</evidence>
<keyword evidence="4" id="KW-1185">Reference proteome</keyword>
<protein>
    <submittedName>
        <fullName evidence="3">Uncharacterized protein</fullName>
    </submittedName>
</protein>
<proteinExistence type="predicted"/>
<name>A0AAD2CM12_9STRA</name>
<feature type="transmembrane region" description="Helical" evidence="2">
    <location>
        <begin position="104"/>
        <end position="123"/>
    </location>
</feature>
<keyword evidence="2" id="KW-0472">Membrane</keyword>
<dbReference type="Proteomes" id="UP001295423">
    <property type="component" value="Unassembled WGS sequence"/>
</dbReference>
<organism evidence="3 4">
    <name type="scientific">Cylindrotheca closterium</name>
    <dbReference type="NCBI Taxonomy" id="2856"/>
    <lineage>
        <taxon>Eukaryota</taxon>
        <taxon>Sar</taxon>
        <taxon>Stramenopiles</taxon>
        <taxon>Ochrophyta</taxon>
        <taxon>Bacillariophyta</taxon>
        <taxon>Bacillariophyceae</taxon>
        <taxon>Bacillariophycidae</taxon>
        <taxon>Bacillariales</taxon>
        <taxon>Bacillariaceae</taxon>
        <taxon>Cylindrotheca</taxon>
    </lineage>
</organism>
<gene>
    <name evidence="3" type="ORF">CYCCA115_LOCUS3883</name>
</gene>
<keyword evidence="2" id="KW-1133">Transmembrane helix</keyword>
<reference evidence="3" key="1">
    <citation type="submission" date="2023-08" db="EMBL/GenBank/DDBJ databases">
        <authorList>
            <person name="Audoor S."/>
            <person name="Bilcke G."/>
        </authorList>
    </citation>
    <scope>NUCLEOTIDE SEQUENCE</scope>
</reference>
<feature type="region of interest" description="Disordered" evidence="1">
    <location>
        <begin position="1"/>
        <end position="47"/>
    </location>
</feature>
<evidence type="ECO:0000313" key="4">
    <source>
        <dbReference type="Proteomes" id="UP001295423"/>
    </source>
</evidence>
<sequence>MAKESPKKGTSSIDYMDWNEEIPGLENSTPNTKKEEDHTISTDSTDDDIDQFDSIIALHVLEEGQARANKYPPPSPVREIEVQEQPSSAVVLARRRTALPFDRLGAMYFAVALCAAVATFVLMQHMHAKLTAKD</sequence>
<keyword evidence="2" id="KW-0812">Transmembrane</keyword>
<accession>A0AAD2CM12</accession>
<evidence type="ECO:0000256" key="2">
    <source>
        <dbReference type="SAM" id="Phobius"/>
    </source>
</evidence>
<evidence type="ECO:0000256" key="1">
    <source>
        <dbReference type="SAM" id="MobiDB-lite"/>
    </source>
</evidence>
<comment type="caution">
    <text evidence="3">The sequence shown here is derived from an EMBL/GenBank/DDBJ whole genome shotgun (WGS) entry which is preliminary data.</text>
</comment>